<dbReference type="PANTHER" id="PTHR31672:SF13">
    <property type="entry name" value="F-BOX PROTEIN CPR30-LIKE"/>
    <property type="match status" value="1"/>
</dbReference>
<dbReference type="Proteomes" id="UP001165190">
    <property type="component" value="Unassembled WGS sequence"/>
</dbReference>
<dbReference type="InterPro" id="IPR050796">
    <property type="entry name" value="SCF_F-box_component"/>
</dbReference>
<evidence type="ECO:0000259" key="1">
    <source>
        <dbReference type="Pfam" id="PF08268"/>
    </source>
</evidence>
<feature type="domain" description="F-box associated beta-propeller type 3" evidence="1">
    <location>
        <begin position="72"/>
        <end position="331"/>
    </location>
</feature>
<protein>
    <recommendedName>
        <fullName evidence="1">F-box associated beta-propeller type 3 domain-containing protein</fullName>
    </recommendedName>
</protein>
<reference evidence="2" key="1">
    <citation type="submission" date="2023-05" db="EMBL/GenBank/DDBJ databases">
        <title>Genome and transcriptome analyses reveal genes involved in the formation of fine ridges on petal epidermal cells in Hibiscus trionum.</title>
        <authorList>
            <person name="Koshimizu S."/>
            <person name="Masuda S."/>
            <person name="Ishii T."/>
            <person name="Shirasu K."/>
            <person name="Hoshino A."/>
            <person name="Arita M."/>
        </authorList>
    </citation>
    <scope>NUCLEOTIDE SEQUENCE</scope>
    <source>
        <strain evidence="2">Hamamatsu line</strain>
    </source>
</reference>
<dbReference type="AlphaFoldDB" id="A0A9W7MAS1"/>
<evidence type="ECO:0000313" key="2">
    <source>
        <dbReference type="EMBL" id="GMI96812.1"/>
    </source>
</evidence>
<dbReference type="OrthoDB" id="5319261at2759"/>
<dbReference type="PANTHER" id="PTHR31672">
    <property type="entry name" value="BNACNNG10540D PROTEIN"/>
    <property type="match status" value="1"/>
</dbReference>
<dbReference type="InterPro" id="IPR017451">
    <property type="entry name" value="F-box-assoc_interact_dom"/>
</dbReference>
<comment type="caution">
    <text evidence="2">The sequence shown here is derived from an EMBL/GenBank/DDBJ whole genome shotgun (WGS) entry which is preliminary data.</text>
</comment>
<dbReference type="Pfam" id="PF08268">
    <property type="entry name" value="FBA_3"/>
    <property type="match status" value="1"/>
</dbReference>
<gene>
    <name evidence="2" type="ORF">HRI_003350500</name>
</gene>
<dbReference type="NCBIfam" id="TIGR01640">
    <property type="entry name" value="F_box_assoc_1"/>
    <property type="match status" value="1"/>
</dbReference>
<name>A0A9W7MAS1_HIBTR</name>
<evidence type="ECO:0000313" key="3">
    <source>
        <dbReference type="Proteomes" id="UP001165190"/>
    </source>
</evidence>
<proteinExistence type="predicted"/>
<keyword evidence="3" id="KW-1185">Reference proteome</keyword>
<organism evidence="2 3">
    <name type="scientific">Hibiscus trionum</name>
    <name type="common">Flower of an hour</name>
    <dbReference type="NCBI Taxonomy" id="183268"/>
    <lineage>
        <taxon>Eukaryota</taxon>
        <taxon>Viridiplantae</taxon>
        <taxon>Streptophyta</taxon>
        <taxon>Embryophyta</taxon>
        <taxon>Tracheophyta</taxon>
        <taxon>Spermatophyta</taxon>
        <taxon>Magnoliopsida</taxon>
        <taxon>eudicotyledons</taxon>
        <taxon>Gunneridae</taxon>
        <taxon>Pentapetalae</taxon>
        <taxon>rosids</taxon>
        <taxon>malvids</taxon>
        <taxon>Malvales</taxon>
        <taxon>Malvaceae</taxon>
        <taxon>Malvoideae</taxon>
        <taxon>Hibiscus</taxon>
    </lineage>
</organism>
<dbReference type="InterPro" id="IPR013187">
    <property type="entry name" value="F-box-assoc_dom_typ3"/>
</dbReference>
<dbReference type="EMBL" id="BSYR01000030">
    <property type="protein sequence ID" value="GMI96812.1"/>
    <property type="molecule type" value="Genomic_DNA"/>
</dbReference>
<accession>A0A9W7MAS1</accession>
<sequence>MASIPSPLIYDILIRLPVKSVARFKALNKLCCSFIRDAHFINTHLKSCAAKEGDNDVCLIVSCMEHRNLHSTIHFFTVRNEHAVVEYSPPVSLDSYKVLPSCNGLVCFYGLHGGVYVCNTSTKDMVKLPDIDAQGFRFLSCGFGFDESSGKHKVIKILDPPSLGIGIFSMGNGSWRKIRYHIPSFDFLHHQPPVFAGGFFYWFSTTFSIVSLDIGNETFEAIAPPKSVSDKDQCKLYLVELRGELCLVDFDFELDQVSKRMDIWVLKKELWVKLGTVLHPSEPIHTTRPVGFKCNEILLHGFIKGVGHLSCYNLETGGFRPLEIQGIPSQYYHLTHHVESLFPVGH</sequence>